<dbReference type="Proteomes" id="UP000191933">
    <property type="component" value="Unassembled WGS sequence"/>
</dbReference>
<sequence length="92" mass="9711">MPSAVAPSLPGPIDISLALASWLALLPATLASGLLVLRTSWEDRLPQTELPGYTDCVSESPYQMKFCSLFVLSIFLGDDNIAALSKGRGASS</sequence>
<comment type="caution">
    <text evidence="2">The sequence shown here is derived from an EMBL/GenBank/DDBJ whole genome shotgun (WGS) entry which is preliminary data.</text>
</comment>
<keyword evidence="3" id="KW-1185">Reference proteome</keyword>
<keyword evidence="1" id="KW-1133">Transmembrane helix</keyword>
<dbReference type="EMBL" id="FBVY01000014">
    <property type="protein sequence ID" value="CUW91733.1"/>
    <property type="molecule type" value="Genomic_DNA"/>
</dbReference>
<accession>A0A9W5F0D3</accession>
<evidence type="ECO:0000313" key="2">
    <source>
        <dbReference type="EMBL" id="CUW91733.1"/>
    </source>
</evidence>
<protein>
    <submittedName>
        <fullName evidence="2">Uncharacterized protein</fullName>
    </submittedName>
</protein>
<reference evidence="2 3" key="1">
    <citation type="submission" date="2016-01" db="EMBL/GenBank/DDBJ databases">
        <authorList>
            <person name="Regsiter A."/>
            <person name="william w."/>
        </authorList>
    </citation>
    <scope>NUCLEOTIDE SEQUENCE [LARGE SCALE GENOMIC DNA]</scope>
    <source>
        <strain evidence="2 3">CFBP 5494</strain>
    </source>
</reference>
<organism evidence="2 3">
    <name type="scientific">Agrobacterium genomosp. 2 str. CFBP 5494</name>
    <dbReference type="NCBI Taxonomy" id="1183436"/>
    <lineage>
        <taxon>Bacteria</taxon>
        <taxon>Pseudomonadati</taxon>
        <taxon>Pseudomonadota</taxon>
        <taxon>Alphaproteobacteria</taxon>
        <taxon>Hyphomicrobiales</taxon>
        <taxon>Rhizobiaceae</taxon>
        <taxon>Rhizobium/Agrobacterium group</taxon>
        <taxon>Agrobacterium</taxon>
        <taxon>Agrobacterium tumefaciens complex</taxon>
    </lineage>
</organism>
<proteinExistence type="predicted"/>
<evidence type="ECO:0000313" key="3">
    <source>
        <dbReference type="Proteomes" id="UP000191933"/>
    </source>
</evidence>
<name>A0A9W5F0D3_9HYPH</name>
<dbReference type="AlphaFoldDB" id="A0A9W5F0D3"/>
<feature type="transmembrane region" description="Helical" evidence="1">
    <location>
        <begin position="15"/>
        <end position="37"/>
    </location>
</feature>
<evidence type="ECO:0000256" key="1">
    <source>
        <dbReference type="SAM" id="Phobius"/>
    </source>
</evidence>
<keyword evidence="1" id="KW-0472">Membrane</keyword>
<gene>
    <name evidence="2" type="ORF">AGR2A_Cc30076</name>
</gene>
<keyword evidence="1" id="KW-0812">Transmembrane</keyword>